<sequence length="22" mass="2495">MELNWFSQGYPVLVYHGVLAGN</sequence>
<organism evidence="1">
    <name type="scientific">Arundo donax</name>
    <name type="common">Giant reed</name>
    <name type="synonym">Donax arundinaceus</name>
    <dbReference type="NCBI Taxonomy" id="35708"/>
    <lineage>
        <taxon>Eukaryota</taxon>
        <taxon>Viridiplantae</taxon>
        <taxon>Streptophyta</taxon>
        <taxon>Embryophyta</taxon>
        <taxon>Tracheophyta</taxon>
        <taxon>Spermatophyta</taxon>
        <taxon>Magnoliopsida</taxon>
        <taxon>Liliopsida</taxon>
        <taxon>Poales</taxon>
        <taxon>Poaceae</taxon>
        <taxon>PACMAD clade</taxon>
        <taxon>Arundinoideae</taxon>
        <taxon>Arundineae</taxon>
        <taxon>Arundo</taxon>
    </lineage>
</organism>
<proteinExistence type="predicted"/>
<accession>A0A0A9AGW3</accession>
<reference evidence="1" key="2">
    <citation type="journal article" date="2015" name="Data Brief">
        <title>Shoot transcriptome of the giant reed, Arundo donax.</title>
        <authorList>
            <person name="Barrero R.A."/>
            <person name="Guerrero F.D."/>
            <person name="Moolhuijzen P."/>
            <person name="Goolsby J.A."/>
            <person name="Tidwell J."/>
            <person name="Bellgard S.E."/>
            <person name="Bellgard M.I."/>
        </authorList>
    </citation>
    <scope>NUCLEOTIDE SEQUENCE</scope>
    <source>
        <tissue evidence="1">Shoot tissue taken approximately 20 cm above the soil surface</tissue>
    </source>
</reference>
<evidence type="ECO:0000313" key="1">
    <source>
        <dbReference type="EMBL" id="JAD50401.1"/>
    </source>
</evidence>
<protein>
    <submittedName>
        <fullName evidence="1">Uncharacterized protein</fullName>
    </submittedName>
</protein>
<dbReference type="AlphaFoldDB" id="A0A0A9AGW3"/>
<dbReference type="EMBL" id="GBRH01247494">
    <property type="protein sequence ID" value="JAD50401.1"/>
    <property type="molecule type" value="Transcribed_RNA"/>
</dbReference>
<name>A0A0A9AGW3_ARUDO</name>
<reference evidence="1" key="1">
    <citation type="submission" date="2014-09" db="EMBL/GenBank/DDBJ databases">
        <authorList>
            <person name="Magalhaes I.L.F."/>
            <person name="Oliveira U."/>
            <person name="Santos F.R."/>
            <person name="Vidigal T.H.D.A."/>
            <person name="Brescovit A.D."/>
            <person name="Santos A.J."/>
        </authorList>
    </citation>
    <scope>NUCLEOTIDE SEQUENCE</scope>
    <source>
        <tissue evidence="1">Shoot tissue taken approximately 20 cm above the soil surface</tissue>
    </source>
</reference>